<organism evidence="2 3">
    <name type="scientific">Pleurodeles waltl</name>
    <name type="common">Iberian ribbed newt</name>
    <dbReference type="NCBI Taxonomy" id="8319"/>
    <lineage>
        <taxon>Eukaryota</taxon>
        <taxon>Metazoa</taxon>
        <taxon>Chordata</taxon>
        <taxon>Craniata</taxon>
        <taxon>Vertebrata</taxon>
        <taxon>Euteleostomi</taxon>
        <taxon>Amphibia</taxon>
        <taxon>Batrachia</taxon>
        <taxon>Caudata</taxon>
        <taxon>Salamandroidea</taxon>
        <taxon>Salamandridae</taxon>
        <taxon>Pleurodelinae</taxon>
        <taxon>Pleurodeles</taxon>
    </lineage>
</organism>
<dbReference type="Proteomes" id="UP001066276">
    <property type="component" value="Chromosome 7"/>
</dbReference>
<gene>
    <name evidence="2" type="ORF">NDU88_007819</name>
</gene>
<evidence type="ECO:0000256" key="1">
    <source>
        <dbReference type="SAM" id="MobiDB-lite"/>
    </source>
</evidence>
<comment type="caution">
    <text evidence="2">The sequence shown here is derived from an EMBL/GenBank/DDBJ whole genome shotgun (WGS) entry which is preliminary data.</text>
</comment>
<feature type="region of interest" description="Disordered" evidence="1">
    <location>
        <begin position="84"/>
        <end position="122"/>
    </location>
</feature>
<keyword evidence="3" id="KW-1185">Reference proteome</keyword>
<name>A0AAV7PN00_PLEWA</name>
<accession>A0AAV7PN00</accession>
<evidence type="ECO:0000313" key="3">
    <source>
        <dbReference type="Proteomes" id="UP001066276"/>
    </source>
</evidence>
<reference evidence="2" key="1">
    <citation type="journal article" date="2022" name="bioRxiv">
        <title>Sequencing and chromosome-scale assembly of the giantPleurodeles waltlgenome.</title>
        <authorList>
            <person name="Brown T."/>
            <person name="Elewa A."/>
            <person name="Iarovenko S."/>
            <person name="Subramanian E."/>
            <person name="Araus A.J."/>
            <person name="Petzold A."/>
            <person name="Susuki M."/>
            <person name="Suzuki K.-i.T."/>
            <person name="Hayashi T."/>
            <person name="Toyoda A."/>
            <person name="Oliveira C."/>
            <person name="Osipova E."/>
            <person name="Leigh N.D."/>
            <person name="Simon A."/>
            <person name="Yun M.H."/>
        </authorList>
    </citation>
    <scope>NUCLEOTIDE SEQUENCE</scope>
    <source>
        <strain evidence="2">20211129_DDA</strain>
        <tissue evidence="2">Liver</tissue>
    </source>
</reference>
<dbReference type="EMBL" id="JANPWB010000011">
    <property type="protein sequence ID" value="KAJ1129450.1"/>
    <property type="molecule type" value="Genomic_DNA"/>
</dbReference>
<feature type="compositionally biased region" description="Basic and acidic residues" evidence="1">
    <location>
        <begin position="106"/>
        <end position="116"/>
    </location>
</feature>
<protein>
    <submittedName>
        <fullName evidence="2">Uncharacterized protein</fullName>
    </submittedName>
</protein>
<evidence type="ECO:0000313" key="2">
    <source>
        <dbReference type="EMBL" id="KAJ1129450.1"/>
    </source>
</evidence>
<sequence>MIPLDAFSEPSGLKWVMACTSPCATWAAVCWLSATGIQGLSVADSYWSCGGGVLQPPTLEATVQHAGAQTDACGRRELWPVIPRGEQRQDASIPSKTASVRGASTKRLDARTKDCGVPRAPG</sequence>
<proteinExistence type="predicted"/>
<dbReference type="AlphaFoldDB" id="A0AAV7PN00"/>